<dbReference type="RefSeq" id="WP_091077253.1">
    <property type="nucleotide sequence ID" value="NZ_FMHT01000003.1"/>
</dbReference>
<dbReference type="SUPFAM" id="SSF56300">
    <property type="entry name" value="Metallo-dependent phosphatases"/>
    <property type="match status" value="1"/>
</dbReference>
<dbReference type="InterPro" id="IPR052900">
    <property type="entry name" value="Phospholipid_Metab_Enz"/>
</dbReference>
<dbReference type="InterPro" id="IPR018946">
    <property type="entry name" value="PhoD-like_MPP"/>
</dbReference>
<dbReference type="AlphaFoldDB" id="A0A1C6RIG9"/>
<evidence type="ECO:0000256" key="1">
    <source>
        <dbReference type="SAM" id="MobiDB-lite"/>
    </source>
</evidence>
<dbReference type="InterPro" id="IPR029052">
    <property type="entry name" value="Metallo-depent_PP-like"/>
</dbReference>
<dbReference type="Proteomes" id="UP000199699">
    <property type="component" value="Unassembled WGS sequence"/>
</dbReference>
<dbReference type="Pfam" id="PF09423">
    <property type="entry name" value="PhoD"/>
    <property type="match status" value="1"/>
</dbReference>
<proteinExistence type="predicted"/>
<evidence type="ECO:0000259" key="3">
    <source>
        <dbReference type="Pfam" id="PF16655"/>
    </source>
</evidence>
<dbReference type="PANTHER" id="PTHR43606:SF2">
    <property type="entry name" value="ALKALINE PHOSPHATASE FAMILY PROTEIN (AFU_ORTHOLOGUE AFUA_5G03860)"/>
    <property type="match status" value="1"/>
</dbReference>
<feature type="domain" description="Phospholipase D N-terminal" evidence="3">
    <location>
        <begin position="52"/>
        <end position="150"/>
    </location>
</feature>
<feature type="domain" description="PhoD-like phosphatase metallophosphatase" evidence="2">
    <location>
        <begin position="165"/>
        <end position="498"/>
    </location>
</feature>
<dbReference type="STRING" id="145857.GA0070616_1123"/>
<keyword evidence="5" id="KW-1185">Reference proteome</keyword>
<sequence>MPLSRRSVLISGAAVGATGAVTALPDPASARPRPAPIGGRSSYRKLPYPFTLGVASGDPDHEGVVLWTRLAVNPLAEDGLGSMPSRIVPVEWEVAVDAGFRVVVRRGVEYARPENAHSVHVEVSGLLPSRWYFYRFRADGHHSRIGRTRTAPSPLADPSRLGVGFVSCAMWEHGYFTAYRRLAETGPDLILHLGDYLYEHPTGSWQTPGGNPRLHDGPVTRTLANYRQRHAQYKTDPDLQAAHAAAPWAVVFDDHEVDDNWAGMVPRLPDPDFAARRAAAFQAYYEHMPLRRTSLPDTAGMQIYRRLHWGRLATFHLLDTRQYRDDQVCGDGYVRDCAEAQNPARSILGLTQESWLLDGFQRSQARWDLLAQQVFFAHRDRDRGPAVESAMDAWDGYAASRDRITRGWVNAGVRNAVVLTGDVHAHWAADLKLDWRDPGSRTVGTELVCSSVTSGGDGADSPSGSHPWFAWNPHLRFNNNMRGFVRATITRSTLTADFSVLPYVRRKDAPAYTRARFVVEDQAPGLHQTYDKPPAPTGTKGLLRDGVDADRATVEAETRQY</sequence>
<dbReference type="EMBL" id="FMHT01000003">
    <property type="protein sequence ID" value="SCL16803.1"/>
    <property type="molecule type" value="Genomic_DNA"/>
</dbReference>
<gene>
    <name evidence="4" type="ORF">GA0070616_1123</name>
</gene>
<dbReference type="OrthoDB" id="327733at2"/>
<dbReference type="Gene3D" id="2.60.40.380">
    <property type="entry name" value="Purple acid phosphatase-like, N-terminal"/>
    <property type="match status" value="1"/>
</dbReference>
<feature type="region of interest" description="Disordered" evidence="1">
    <location>
        <begin position="526"/>
        <end position="548"/>
    </location>
</feature>
<name>A0A1C6RIG9_9ACTN</name>
<dbReference type="PROSITE" id="PS51318">
    <property type="entry name" value="TAT"/>
    <property type="match status" value="1"/>
</dbReference>
<dbReference type="CDD" id="cd07389">
    <property type="entry name" value="MPP_PhoD"/>
    <property type="match status" value="1"/>
</dbReference>
<dbReference type="InterPro" id="IPR038607">
    <property type="entry name" value="PhoD-like_sf"/>
</dbReference>
<dbReference type="PANTHER" id="PTHR43606">
    <property type="entry name" value="PHOSPHATASE, PUTATIVE (AFU_ORTHOLOGUE AFUA_6G08710)-RELATED"/>
    <property type="match status" value="1"/>
</dbReference>
<reference evidence="4 5" key="1">
    <citation type="submission" date="2016-06" db="EMBL/GenBank/DDBJ databases">
        <authorList>
            <person name="Kjaerup R.B."/>
            <person name="Dalgaard T.S."/>
            <person name="Juul-Madsen H.R."/>
        </authorList>
    </citation>
    <scope>NUCLEOTIDE SEQUENCE [LARGE SCALE GENOMIC DNA]</scope>
    <source>
        <strain evidence="4 5">DSM 43818</strain>
    </source>
</reference>
<dbReference type="InterPro" id="IPR032093">
    <property type="entry name" value="PhoD_N"/>
</dbReference>
<dbReference type="InterPro" id="IPR006311">
    <property type="entry name" value="TAT_signal"/>
</dbReference>
<evidence type="ECO:0000313" key="5">
    <source>
        <dbReference type="Proteomes" id="UP000199699"/>
    </source>
</evidence>
<evidence type="ECO:0000313" key="4">
    <source>
        <dbReference type="EMBL" id="SCL16803.1"/>
    </source>
</evidence>
<dbReference type="Gene3D" id="3.60.21.70">
    <property type="entry name" value="PhoD-like phosphatase"/>
    <property type="match status" value="1"/>
</dbReference>
<accession>A0A1C6RIG9</accession>
<organism evidence="4 5">
    <name type="scientific">Micromonospora nigra</name>
    <dbReference type="NCBI Taxonomy" id="145857"/>
    <lineage>
        <taxon>Bacteria</taxon>
        <taxon>Bacillati</taxon>
        <taxon>Actinomycetota</taxon>
        <taxon>Actinomycetes</taxon>
        <taxon>Micromonosporales</taxon>
        <taxon>Micromonosporaceae</taxon>
        <taxon>Micromonospora</taxon>
    </lineage>
</organism>
<evidence type="ECO:0000259" key="2">
    <source>
        <dbReference type="Pfam" id="PF09423"/>
    </source>
</evidence>
<protein>
    <submittedName>
        <fullName evidence="4">Alkaline phosphatase D</fullName>
    </submittedName>
</protein>
<dbReference type="Pfam" id="PF16655">
    <property type="entry name" value="PhoD_N"/>
    <property type="match status" value="1"/>
</dbReference>